<feature type="compositionally biased region" description="Basic and acidic residues" evidence="10">
    <location>
        <begin position="36"/>
        <end position="48"/>
    </location>
</feature>
<proteinExistence type="inferred from homology"/>
<dbReference type="SUPFAM" id="SSF57196">
    <property type="entry name" value="EGF/Laminin"/>
    <property type="match status" value="1"/>
</dbReference>
<evidence type="ECO:0000256" key="1">
    <source>
        <dbReference type="ARBA" id="ARBA00004498"/>
    </source>
</evidence>
<feature type="signal peptide" evidence="11">
    <location>
        <begin position="1"/>
        <end position="16"/>
    </location>
</feature>
<dbReference type="GO" id="GO:0005509">
    <property type="term" value="F:calcium ion binding"/>
    <property type="evidence" value="ECO:0007669"/>
    <property type="project" value="InterPro"/>
</dbReference>
<dbReference type="InterPro" id="IPR001999">
    <property type="entry name" value="Osteonectin_CS"/>
</dbReference>
<accession>A0AAD3N6D2</accession>
<keyword evidence="8" id="KW-1015">Disulfide bond</keyword>
<comment type="caution">
    <text evidence="13">The sequence shown here is derived from an EMBL/GenBank/DDBJ whole genome shotgun (WGS) entry which is preliminary data.</text>
</comment>
<evidence type="ECO:0000256" key="2">
    <source>
        <dbReference type="ARBA" id="ARBA00006404"/>
    </source>
</evidence>
<dbReference type="SUPFAM" id="SSF47473">
    <property type="entry name" value="EF-hand"/>
    <property type="match status" value="1"/>
</dbReference>
<feature type="compositionally biased region" description="Basic and acidic residues" evidence="10">
    <location>
        <begin position="189"/>
        <end position="201"/>
    </location>
</feature>
<feature type="region of interest" description="Disordered" evidence="10">
    <location>
        <begin position="22"/>
        <end position="227"/>
    </location>
</feature>
<dbReference type="SMART" id="SM00280">
    <property type="entry name" value="KAZAL"/>
    <property type="match status" value="1"/>
</dbReference>
<keyword evidence="4" id="KW-0272">Extracellular matrix</keyword>
<feature type="compositionally biased region" description="Acidic residues" evidence="10">
    <location>
        <begin position="171"/>
        <end position="188"/>
    </location>
</feature>
<dbReference type="Pfam" id="PF10591">
    <property type="entry name" value="SPARC_Ca_bdg"/>
    <property type="match status" value="1"/>
</dbReference>
<dbReference type="InterPro" id="IPR019577">
    <property type="entry name" value="SPARC/Testican_Ca-bd-dom"/>
</dbReference>
<feature type="compositionally biased region" description="Basic and acidic residues" evidence="10">
    <location>
        <begin position="339"/>
        <end position="352"/>
    </location>
</feature>
<dbReference type="InterPro" id="IPR011992">
    <property type="entry name" value="EF-hand-dom_pair"/>
</dbReference>
<keyword evidence="6 11" id="KW-0732">Signal</keyword>
<feature type="compositionally biased region" description="Basic and acidic residues" evidence="10">
    <location>
        <begin position="261"/>
        <end position="274"/>
    </location>
</feature>
<dbReference type="Pfam" id="PF09289">
    <property type="entry name" value="FOLN"/>
    <property type="match status" value="1"/>
</dbReference>
<evidence type="ECO:0000256" key="6">
    <source>
        <dbReference type="ARBA" id="ARBA00022729"/>
    </source>
</evidence>
<feature type="compositionally biased region" description="Basic and acidic residues" evidence="10">
    <location>
        <begin position="290"/>
        <end position="330"/>
    </location>
</feature>
<dbReference type="SUPFAM" id="SSF100895">
    <property type="entry name" value="Kazal-type serine protease inhibitors"/>
    <property type="match status" value="1"/>
</dbReference>
<dbReference type="GO" id="GO:0005615">
    <property type="term" value="C:extracellular space"/>
    <property type="evidence" value="ECO:0007669"/>
    <property type="project" value="InterPro"/>
</dbReference>
<dbReference type="InterPro" id="IPR002350">
    <property type="entry name" value="Kazal_dom"/>
</dbReference>
<feature type="domain" description="Kazal-like" evidence="12">
    <location>
        <begin position="472"/>
        <end position="529"/>
    </location>
</feature>
<evidence type="ECO:0000256" key="3">
    <source>
        <dbReference type="ARBA" id="ARBA00022525"/>
    </source>
</evidence>
<evidence type="ECO:0000313" key="13">
    <source>
        <dbReference type="EMBL" id="GLD66896.1"/>
    </source>
</evidence>
<dbReference type="Pfam" id="PF00050">
    <property type="entry name" value="Kazal_1"/>
    <property type="match status" value="1"/>
</dbReference>
<evidence type="ECO:0000256" key="5">
    <source>
        <dbReference type="ARBA" id="ARBA00022723"/>
    </source>
</evidence>
<feature type="compositionally biased region" description="Basic and acidic residues" evidence="10">
    <location>
        <begin position="80"/>
        <end position="95"/>
    </location>
</feature>
<dbReference type="Gene3D" id="1.10.238.10">
    <property type="entry name" value="EF-hand"/>
    <property type="match status" value="1"/>
</dbReference>
<dbReference type="GO" id="GO:0050840">
    <property type="term" value="F:extracellular matrix binding"/>
    <property type="evidence" value="ECO:0007669"/>
    <property type="project" value="TreeGrafter"/>
</dbReference>
<feature type="compositionally biased region" description="Acidic residues" evidence="10">
    <location>
        <begin position="114"/>
        <end position="130"/>
    </location>
</feature>
<organism evidence="13 14">
    <name type="scientific">Lates japonicus</name>
    <name type="common">Japanese lates</name>
    <dbReference type="NCBI Taxonomy" id="270547"/>
    <lineage>
        <taxon>Eukaryota</taxon>
        <taxon>Metazoa</taxon>
        <taxon>Chordata</taxon>
        <taxon>Craniata</taxon>
        <taxon>Vertebrata</taxon>
        <taxon>Euteleostomi</taxon>
        <taxon>Actinopterygii</taxon>
        <taxon>Neopterygii</taxon>
        <taxon>Teleostei</taxon>
        <taxon>Neoteleostei</taxon>
        <taxon>Acanthomorphata</taxon>
        <taxon>Carangaria</taxon>
        <taxon>Carangaria incertae sedis</taxon>
        <taxon>Centropomidae</taxon>
        <taxon>Lates</taxon>
    </lineage>
</organism>
<keyword evidence="5" id="KW-0479">Metal-binding</keyword>
<dbReference type="PROSITE" id="PS00018">
    <property type="entry name" value="EF_HAND_1"/>
    <property type="match status" value="1"/>
</dbReference>
<keyword evidence="3" id="KW-0964">Secreted</keyword>
<dbReference type="PROSITE" id="PS51465">
    <property type="entry name" value="KAZAL_2"/>
    <property type="match status" value="1"/>
</dbReference>
<evidence type="ECO:0000256" key="9">
    <source>
        <dbReference type="ARBA" id="ARBA00023180"/>
    </source>
</evidence>
<keyword evidence="14" id="KW-1185">Reference proteome</keyword>
<evidence type="ECO:0000256" key="10">
    <source>
        <dbReference type="SAM" id="MobiDB-lite"/>
    </source>
</evidence>
<gene>
    <name evidence="13" type="ORF">AKAME5_001826900</name>
</gene>
<evidence type="ECO:0000313" key="14">
    <source>
        <dbReference type="Proteomes" id="UP001279410"/>
    </source>
</evidence>
<dbReference type="AlphaFoldDB" id="A0AAD3N6D2"/>
<evidence type="ECO:0000256" key="11">
    <source>
        <dbReference type="SAM" id="SignalP"/>
    </source>
</evidence>
<dbReference type="EMBL" id="BRZM01000099">
    <property type="protein sequence ID" value="GLD66896.1"/>
    <property type="molecule type" value="Genomic_DNA"/>
</dbReference>
<feature type="compositionally biased region" description="Basic and acidic residues" evidence="10">
    <location>
        <begin position="131"/>
        <end position="143"/>
    </location>
</feature>
<feature type="compositionally biased region" description="Basic residues" evidence="10">
    <location>
        <begin position="22"/>
        <end position="35"/>
    </location>
</feature>
<name>A0AAD3N6D2_LATJO</name>
<dbReference type="PROSITE" id="PS00613">
    <property type="entry name" value="OSTEONECTIN_2"/>
    <property type="match status" value="1"/>
</dbReference>
<comment type="subcellular location">
    <subcellularLocation>
        <location evidence="1">Secreted</location>
        <location evidence="1">Extracellular space</location>
        <location evidence="1">Extracellular matrix</location>
    </subcellularLocation>
</comment>
<dbReference type="InterPro" id="IPR018247">
    <property type="entry name" value="EF_Hand_1_Ca_BS"/>
</dbReference>
<dbReference type="SMART" id="SM00274">
    <property type="entry name" value="FOLN"/>
    <property type="match status" value="1"/>
</dbReference>
<feature type="region of interest" description="Disordered" evidence="10">
    <location>
        <begin position="250"/>
        <end position="415"/>
    </location>
</feature>
<dbReference type="InterPro" id="IPR036058">
    <property type="entry name" value="Kazal_dom_sf"/>
</dbReference>
<evidence type="ECO:0000259" key="12">
    <source>
        <dbReference type="PROSITE" id="PS51465"/>
    </source>
</evidence>
<protein>
    <submittedName>
        <fullName evidence="13">SPARC-like protein 1</fullName>
    </submittedName>
</protein>
<evidence type="ECO:0000256" key="4">
    <source>
        <dbReference type="ARBA" id="ARBA00022530"/>
    </source>
</evidence>
<feature type="compositionally biased region" description="Basic residues" evidence="10">
    <location>
        <begin position="354"/>
        <end position="371"/>
    </location>
</feature>
<feature type="compositionally biased region" description="Low complexity" evidence="10">
    <location>
        <begin position="381"/>
        <end position="395"/>
    </location>
</feature>
<dbReference type="GO" id="GO:0005518">
    <property type="term" value="F:collagen binding"/>
    <property type="evidence" value="ECO:0007669"/>
    <property type="project" value="TreeGrafter"/>
</dbReference>
<dbReference type="FunFam" id="1.10.238.10:FF:000068">
    <property type="entry name" value="SPARC isoform 1"/>
    <property type="match status" value="1"/>
</dbReference>
<dbReference type="Gene3D" id="3.30.60.30">
    <property type="match status" value="1"/>
</dbReference>
<dbReference type="Proteomes" id="UP001279410">
    <property type="component" value="Unassembled WGS sequence"/>
</dbReference>
<keyword evidence="7" id="KW-0106">Calcium</keyword>
<dbReference type="InterPro" id="IPR003645">
    <property type="entry name" value="Fol_N"/>
</dbReference>
<dbReference type="InterPro" id="IPR015369">
    <property type="entry name" value="Follistatin/Osteonectin_EGF"/>
</dbReference>
<dbReference type="PROSITE" id="PS00612">
    <property type="entry name" value="OSTEONECTIN_1"/>
    <property type="match status" value="1"/>
</dbReference>
<feature type="chain" id="PRO_5041992211" evidence="11">
    <location>
        <begin position="17"/>
        <end position="860"/>
    </location>
</feature>
<dbReference type="PANTHER" id="PTHR13866">
    <property type="entry name" value="SPARC OSTEONECTIN"/>
    <property type="match status" value="1"/>
</dbReference>
<evidence type="ECO:0000256" key="7">
    <source>
        <dbReference type="ARBA" id="ARBA00022837"/>
    </source>
</evidence>
<dbReference type="FunFam" id="3.30.60.30:FF:000004">
    <property type="entry name" value="SPARC isoform 1"/>
    <property type="match status" value="1"/>
</dbReference>
<feature type="compositionally biased region" description="Basic and acidic residues" evidence="10">
    <location>
        <begin position="152"/>
        <end position="170"/>
    </location>
</feature>
<comment type="similarity">
    <text evidence="2">Belongs to the SPARC family.</text>
</comment>
<keyword evidence="9" id="KW-0325">Glycoprotein</keyword>
<feature type="compositionally biased region" description="Acidic residues" evidence="10">
    <location>
        <begin position="215"/>
        <end position="227"/>
    </location>
</feature>
<dbReference type="PANTHER" id="PTHR13866:SF25">
    <property type="entry name" value="SPARC-LIKE 1"/>
    <property type="match status" value="1"/>
</dbReference>
<reference evidence="13" key="1">
    <citation type="submission" date="2022-08" db="EMBL/GenBank/DDBJ databases">
        <title>Genome sequencing of akame (Lates japonicus).</title>
        <authorList>
            <person name="Hashiguchi Y."/>
            <person name="Takahashi H."/>
        </authorList>
    </citation>
    <scope>NUCLEOTIDE SEQUENCE</scope>
    <source>
        <strain evidence="13">Kochi</strain>
    </source>
</reference>
<sequence>MRACLVFLCLLAATLALSVKSKPHGKHHGLHKTSHTAKEKDVITEEANKPQVLPTLVTFEASSQEQEDEELSSEGNANTNKEDGEAEATERRDKSTAVLLSEEELVDLLKKEAEEEEAEERELEEEEVEADEGKVESSKAVEIHEDEEVEGEEKKLEDNLETQGDGKEVTDEGEADEERVEDEVEEEVEKMPHEDKGEESVGKMADGEEQVAPLEETDGSTESDIPVDLDYAADSGILQPLQIISDKLKAHADDTQPISKTDVKKKEVSEKELPTIDEDYEQGMQNTEAADSKEASDQEELLERKNDKDSQAKSKEMNQDVEPQEPKNSGELESGSRVAGKEEEKSKNDSGSHTKGKTRKQKKNQRSRKHSPQREETQSGQELSQQDPQESESSSTDNTVHKAKRRRAGKWGPLVGMNPVQIRASVDLYPSSRLSLGGGIHNPEAPADPCDNFRCKRGKTCKLDADNKPGCVCQEPSECPPSVNEFDHVCGTDNTTYDTSCVLFATKCNLEGTKKGHRLHLDYTGPCKLIPPCVDTELVQFPLRMRDWLKNVLLQLYEHDSMSPGFLTPKQRFRVKKIFESERRLRAGDHSVELLAQDFEKNYNMYIYPVHWQFAQLDQHPSDRLLSHSELAPLRVPLVPMEHCTSLFFQECDADKDKQVSFKEWTSCFGIKNGSAEALANGGVNNNGGAAAGNNANPVAQNGVNGEPLVAHLVPLGGSFFIQPVGNQIGQAPLQQLIPIGALQQGGAFLVGQTGAANVNPQGQVAQAVRGGPVTLFAVLSQRNAGGDPQGAALTPGQVQLISAAQLRPGAAGGNTAGRVRFQRSVAARLRRTQSPVMKVMAAEEEEECSGMETEEKQAK</sequence>
<evidence type="ECO:0000256" key="8">
    <source>
        <dbReference type="ARBA" id="ARBA00023157"/>
    </source>
</evidence>